<reference evidence="2" key="1">
    <citation type="submission" date="2022-10" db="EMBL/GenBank/DDBJ databases">
        <title>The complete genomes of actinobacterial strains from the NBC collection.</title>
        <authorList>
            <person name="Joergensen T.S."/>
            <person name="Alvarez Arevalo M."/>
            <person name="Sterndorff E.B."/>
            <person name="Faurdal D."/>
            <person name="Vuksanovic O."/>
            <person name="Mourched A.-S."/>
            <person name="Charusanti P."/>
            <person name="Shaw S."/>
            <person name="Blin K."/>
            <person name="Weber T."/>
        </authorList>
    </citation>
    <scope>NUCLEOTIDE SEQUENCE</scope>
    <source>
        <strain evidence="2">NBC_00060</strain>
    </source>
</reference>
<dbReference type="Pfam" id="PF01370">
    <property type="entry name" value="Epimerase"/>
    <property type="match status" value="1"/>
</dbReference>
<evidence type="ECO:0000259" key="1">
    <source>
        <dbReference type="Pfam" id="PF01370"/>
    </source>
</evidence>
<organism evidence="2">
    <name type="scientific">Streptomyces sp. NBC_00060</name>
    <dbReference type="NCBI Taxonomy" id="2975636"/>
    <lineage>
        <taxon>Bacteria</taxon>
        <taxon>Bacillati</taxon>
        <taxon>Actinomycetota</taxon>
        <taxon>Actinomycetes</taxon>
        <taxon>Kitasatosporales</taxon>
        <taxon>Streptomycetaceae</taxon>
        <taxon>Streptomyces</taxon>
    </lineage>
</organism>
<protein>
    <submittedName>
        <fullName evidence="2">NAD-dependent epimerase/dehydratase family protein</fullName>
    </submittedName>
</protein>
<accession>A0AAU2H6L3</accession>
<dbReference type="EMBL" id="CP108253">
    <property type="protein sequence ID" value="WTU42614.1"/>
    <property type="molecule type" value="Genomic_DNA"/>
</dbReference>
<dbReference type="PANTHER" id="PTHR43245">
    <property type="entry name" value="BIFUNCTIONAL POLYMYXIN RESISTANCE PROTEIN ARNA"/>
    <property type="match status" value="1"/>
</dbReference>
<feature type="domain" description="NAD-dependent epimerase/dehydratase" evidence="1">
    <location>
        <begin position="5"/>
        <end position="212"/>
    </location>
</feature>
<sequence>MRRTLLLGGTWFLGRAIVEAALLRGREITIFNRGRSGPDLPNVESVHGDRTNTDDLQRLARLGPWDVVIDTSASEMAPRQVLDSSKALASVVDRYVYVSTVNAYKGWPNEPLSEASPLYPALPNADRDFGVAEGVTLHYGKQKAGAEAAVSSVFGSRATILRPSVILGPGEYVGRLPWWLRRAERGESILAPGRPDKTIQPIDVRDVADFALMDTISGAYNLAAPQGRATMNDLLTTCVTVTGRRGHLVWAADEVLTSHGVREWTELPLWRTAAGTWAVDTTRAQAAGLVCRPLTDTVADTWAWLCDGDGPVAHPRWADHGIDPVKEAAILAELD</sequence>
<dbReference type="AlphaFoldDB" id="A0AAU2H6L3"/>
<dbReference type="SUPFAM" id="SSF51735">
    <property type="entry name" value="NAD(P)-binding Rossmann-fold domains"/>
    <property type="match status" value="1"/>
</dbReference>
<dbReference type="Gene3D" id="3.40.50.720">
    <property type="entry name" value="NAD(P)-binding Rossmann-like Domain"/>
    <property type="match status" value="1"/>
</dbReference>
<gene>
    <name evidence="2" type="ORF">OHV25_25095</name>
</gene>
<dbReference type="PANTHER" id="PTHR43245:SF13">
    <property type="entry name" value="UDP-D-APIOSE_UDP-D-XYLOSE SYNTHASE 2"/>
    <property type="match status" value="1"/>
</dbReference>
<dbReference type="InterPro" id="IPR050177">
    <property type="entry name" value="Lipid_A_modif_metabolic_enz"/>
</dbReference>
<dbReference type="InterPro" id="IPR001509">
    <property type="entry name" value="Epimerase_deHydtase"/>
</dbReference>
<dbReference type="InterPro" id="IPR036291">
    <property type="entry name" value="NAD(P)-bd_dom_sf"/>
</dbReference>
<proteinExistence type="predicted"/>
<evidence type="ECO:0000313" key="2">
    <source>
        <dbReference type="EMBL" id="WTU42614.1"/>
    </source>
</evidence>
<name>A0AAU2H6L3_9ACTN</name>